<name>A0A917N588_9ENTE</name>
<evidence type="ECO:0000313" key="3">
    <source>
        <dbReference type="EMBL" id="GGI66126.1"/>
    </source>
</evidence>
<feature type="domain" description="DhaL" evidence="2">
    <location>
        <begin position="7"/>
        <end position="197"/>
    </location>
</feature>
<dbReference type="InterPro" id="IPR050270">
    <property type="entry name" value="DegV_domain_contain"/>
</dbReference>
<dbReference type="InterPro" id="IPR004007">
    <property type="entry name" value="DhaL_dom"/>
</dbReference>
<dbReference type="Gene3D" id="1.25.40.340">
    <property type="match status" value="1"/>
</dbReference>
<dbReference type="AlphaFoldDB" id="A0A917N588"/>
<dbReference type="SMART" id="SM01120">
    <property type="entry name" value="Dak2"/>
    <property type="match status" value="1"/>
</dbReference>
<keyword evidence="4" id="KW-1185">Reference proteome</keyword>
<dbReference type="Pfam" id="PF21645">
    <property type="entry name" value="FakA-like_M"/>
    <property type="match status" value="1"/>
</dbReference>
<reference evidence="3" key="2">
    <citation type="submission" date="2020-09" db="EMBL/GenBank/DDBJ databases">
        <authorList>
            <person name="Sun Q."/>
            <person name="Sedlacek I."/>
        </authorList>
    </citation>
    <scope>NUCLEOTIDE SEQUENCE</scope>
    <source>
        <strain evidence="3">CCM 8433</strain>
    </source>
</reference>
<evidence type="ECO:0000259" key="2">
    <source>
        <dbReference type="PROSITE" id="PS51480"/>
    </source>
</evidence>
<dbReference type="SMART" id="SM01121">
    <property type="entry name" value="Dak1_2"/>
    <property type="match status" value="1"/>
</dbReference>
<dbReference type="PANTHER" id="PTHR33434:SF8">
    <property type="entry name" value="DEGV DOMAIN-CONTAINING PROTEIN SPR1019"/>
    <property type="match status" value="1"/>
</dbReference>
<dbReference type="InterPro" id="IPR048394">
    <property type="entry name" value="FakA-like_M"/>
</dbReference>
<dbReference type="InterPro" id="IPR033470">
    <property type="entry name" value="FakA-like_C"/>
</dbReference>
<dbReference type="SUPFAM" id="SSF101473">
    <property type="entry name" value="DhaL-like"/>
    <property type="match status" value="1"/>
</dbReference>
<dbReference type="EMBL" id="BMDT01000008">
    <property type="protein sequence ID" value="GGI66126.1"/>
    <property type="molecule type" value="Genomic_DNA"/>
</dbReference>
<dbReference type="NCBIfam" id="TIGR00762">
    <property type="entry name" value="DegV"/>
    <property type="match status" value="1"/>
</dbReference>
<sequence>MDELDNQRILESFLSGALNVIEEKEALNKINVFPVADGDTGSNLAALMQSIVDQVNPESASVNKTLQSIAEASLIGARGNSGIIFAQYLNAVARVFEQGERTVLGFVYSFSVAVKDAYQALLEPQEGTILTVMSVWSEALYVGFLKEEVLEKALLSAEEAASEAVQQTRYQLNVLRHKRLVDAGAKGFYHFIEGFTNTYCDTKGKSRLASDDRNEHVDFLEIDNQAERPNERYCSEFLLKEVIVDTVALKEKLSKYGDSLIIVGEGKLVKIHIHTNKPKDVLIKLEQYGVIVSHKVDDMLLQWDTANTPKYPIAIVTDSIADIPQELLLEEQIHVLPIQILTDTTSYLDKQTIDSSIIREKIQKKEKLSTSQPSIQSVDALLSFLEGKYREILIITVSAKLSGTYQLIKQRIEVNKLNQAQVHVIDSKLNAAAQGLLVLSAVNAIKKGESFEQVVTTVLETITRSFIYVSVASLAPMVESGRIPKKIGRIAQRLNVYPIVTLDSDGDGKLKGISFSQESATKKMLKQVHTLIAKSQLEAFAITHVDNAERANEIGKSLFDNQDGRSHYIVESSAAIAISAGIGAIAVAGIKVKEEL</sequence>
<evidence type="ECO:0000313" key="4">
    <source>
        <dbReference type="Proteomes" id="UP000622610"/>
    </source>
</evidence>
<dbReference type="InterPro" id="IPR003797">
    <property type="entry name" value="DegV"/>
</dbReference>
<accession>A0A917N588</accession>
<dbReference type="InterPro" id="IPR043168">
    <property type="entry name" value="DegV_C"/>
</dbReference>
<dbReference type="Pfam" id="PF02645">
    <property type="entry name" value="DegV"/>
    <property type="match status" value="1"/>
</dbReference>
<dbReference type="PROSITE" id="PS51482">
    <property type="entry name" value="DEGV"/>
    <property type="match status" value="1"/>
</dbReference>
<dbReference type="PROSITE" id="PS51480">
    <property type="entry name" value="DHAL"/>
    <property type="match status" value="1"/>
</dbReference>
<dbReference type="Pfam" id="PF02734">
    <property type="entry name" value="Dak2"/>
    <property type="match status" value="1"/>
</dbReference>
<evidence type="ECO:0000256" key="1">
    <source>
        <dbReference type="ARBA" id="ARBA00023121"/>
    </source>
</evidence>
<dbReference type="GO" id="GO:0008289">
    <property type="term" value="F:lipid binding"/>
    <property type="evidence" value="ECO:0007669"/>
    <property type="project" value="UniProtKB-KW"/>
</dbReference>
<dbReference type="Gene3D" id="3.40.50.10170">
    <property type="match status" value="1"/>
</dbReference>
<dbReference type="Proteomes" id="UP000622610">
    <property type="component" value="Unassembled WGS sequence"/>
</dbReference>
<organism evidence="3 4">
    <name type="scientific">Enterococcus alcedinis</name>
    <dbReference type="NCBI Taxonomy" id="1274384"/>
    <lineage>
        <taxon>Bacteria</taxon>
        <taxon>Bacillati</taxon>
        <taxon>Bacillota</taxon>
        <taxon>Bacilli</taxon>
        <taxon>Lactobacillales</taxon>
        <taxon>Enterococcaceae</taxon>
        <taxon>Enterococcus</taxon>
    </lineage>
</organism>
<reference evidence="3" key="1">
    <citation type="journal article" date="2014" name="Int. J. Syst. Evol. Microbiol.">
        <title>Complete genome sequence of Corynebacterium casei LMG S-19264T (=DSM 44701T), isolated from a smear-ripened cheese.</title>
        <authorList>
            <consortium name="US DOE Joint Genome Institute (JGI-PGF)"/>
            <person name="Walter F."/>
            <person name="Albersmeier A."/>
            <person name="Kalinowski J."/>
            <person name="Ruckert C."/>
        </authorList>
    </citation>
    <scope>NUCLEOTIDE SEQUENCE</scope>
    <source>
        <strain evidence="3">CCM 8433</strain>
    </source>
</reference>
<comment type="caution">
    <text evidence="3">The sequence shown here is derived from an EMBL/GenBank/DDBJ whole genome shotgun (WGS) entry which is preliminary data.</text>
</comment>
<dbReference type="GO" id="GO:0006071">
    <property type="term" value="P:glycerol metabolic process"/>
    <property type="evidence" value="ECO:0007669"/>
    <property type="project" value="InterPro"/>
</dbReference>
<dbReference type="InterPro" id="IPR036117">
    <property type="entry name" value="DhaL_dom_sf"/>
</dbReference>
<keyword evidence="1" id="KW-0446">Lipid-binding</keyword>
<gene>
    <name evidence="3" type="ORF">GCM10011482_17800</name>
</gene>
<dbReference type="RefSeq" id="WP_188367963.1">
    <property type="nucleotide sequence ID" value="NZ_BMDT01000008.1"/>
</dbReference>
<dbReference type="Gene3D" id="3.30.1180.10">
    <property type="match status" value="1"/>
</dbReference>
<dbReference type="SUPFAM" id="SSF82549">
    <property type="entry name" value="DAK1/DegV-like"/>
    <property type="match status" value="1"/>
</dbReference>
<dbReference type="GO" id="GO:0004371">
    <property type="term" value="F:glycerone kinase activity"/>
    <property type="evidence" value="ECO:0007669"/>
    <property type="project" value="InterPro"/>
</dbReference>
<dbReference type="PANTHER" id="PTHR33434">
    <property type="entry name" value="DEGV DOMAIN-CONTAINING PROTEIN DR_1986-RELATED"/>
    <property type="match status" value="1"/>
</dbReference>
<proteinExistence type="predicted"/>
<protein>
    <recommendedName>
        <fullName evidence="2">DhaL domain-containing protein</fullName>
    </recommendedName>
</protein>